<evidence type="ECO:0000313" key="3">
    <source>
        <dbReference type="EMBL" id="WCR02703.1"/>
    </source>
</evidence>
<dbReference type="Proteomes" id="UP000186216">
    <property type="component" value="Unassembled WGS sequence"/>
</dbReference>
<name>A0AA45W7G6_9RHOB</name>
<protein>
    <submittedName>
        <fullName evidence="3">DUF2474 domain-containing protein</fullName>
    </submittedName>
</protein>
<evidence type="ECO:0000313" key="2">
    <source>
        <dbReference type="EMBL" id="SIT09501.1"/>
    </source>
</evidence>
<dbReference type="EMBL" id="FTOU01000017">
    <property type="protein sequence ID" value="SIT09501.1"/>
    <property type="molecule type" value="Genomic_DNA"/>
</dbReference>
<dbReference type="Pfam" id="PF10617">
    <property type="entry name" value="DUF2474"/>
    <property type="match status" value="1"/>
</dbReference>
<sequence length="43" mass="4603">MAALSPLWKRLFWMVVIWGLSVLALGAVAGLLRLVLSNGANHG</sequence>
<evidence type="ECO:0000313" key="5">
    <source>
        <dbReference type="Proteomes" id="UP001215549"/>
    </source>
</evidence>
<proteinExistence type="predicted"/>
<keyword evidence="1" id="KW-0812">Transmembrane</keyword>
<organism evidence="2 4">
    <name type="scientific">Paracoccus saliphilus</name>
    <dbReference type="NCBI Taxonomy" id="405559"/>
    <lineage>
        <taxon>Bacteria</taxon>
        <taxon>Pseudomonadati</taxon>
        <taxon>Pseudomonadota</taxon>
        <taxon>Alphaproteobacteria</taxon>
        <taxon>Rhodobacterales</taxon>
        <taxon>Paracoccaceae</taxon>
        <taxon>Paracoccus</taxon>
    </lineage>
</organism>
<feature type="transmembrane region" description="Helical" evidence="1">
    <location>
        <begin position="12"/>
        <end position="36"/>
    </location>
</feature>
<dbReference type="Proteomes" id="UP001215549">
    <property type="component" value="Chromosome"/>
</dbReference>
<accession>A0AA45W7G6</accession>
<evidence type="ECO:0000256" key="1">
    <source>
        <dbReference type="SAM" id="Phobius"/>
    </source>
</evidence>
<dbReference type="InterPro" id="IPR018895">
    <property type="entry name" value="DUF2474"/>
</dbReference>
<reference evidence="2 4" key="1">
    <citation type="submission" date="2017-01" db="EMBL/GenBank/DDBJ databases">
        <authorList>
            <person name="Varghese N."/>
            <person name="Submissions S."/>
        </authorList>
    </citation>
    <scope>NUCLEOTIDE SEQUENCE [LARGE SCALE GENOMIC DNA]</scope>
    <source>
        <strain evidence="2 4">DSM 18447</strain>
    </source>
</reference>
<keyword evidence="1" id="KW-0472">Membrane</keyword>
<dbReference type="RefSeq" id="WP_076527938.1">
    <property type="nucleotide sequence ID" value="NZ_CP067140.1"/>
</dbReference>
<dbReference type="AlphaFoldDB" id="A0AA45W7G6"/>
<gene>
    <name evidence="3" type="ORF">JHX88_17955</name>
    <name evidence="2" type="ORF">SAMN05421772_11764</name>
</gene>
<keyword evidence="1" id="KW-1133">Transmembrane helix</keyword>
<dbReference type="EMBL" id="CP067140">
    <property type="protein sequence ID" value="WCR02703.1"/>
    <property type="molecule type" value="Genomic_DNA"/>
</dbReference>
<reference evidence="3 5" key="2">
    <citation type="submission" date="2021-01" db="EMBL/GenBank/DDBJ databases">
        <title>Biogeographic distribution of Paracoccus.</title>
        <authorList>
            <person name="Hollensteiner J."/>
            <person name="Leineberger J."/>
            <person name="Brinkhoff T."/>
            <person name="Daniel R."/>
        </authorList>
    </citation>
    <scope>NUCLEOTIDE SEQUENCE [LARGE SCALE GENOMIC DNA]</scope>
    <source>
        <strain evidence="3 5">DSM 18447</strain>
    </source>
</reference>
<evidence type="ECO:0000313" key="4">
    <source>
        <dbReference type="Proteomes" id="UP000186216"/>
    </source>
</evidence>
<keyword evidence="5" id="KW-1185">Reference proteome</keyword>